<proteinExistence type="inferred from homology"/>
<dbReference type="GO" id="GO:0046872">
    <property type="term" value="F:metal ion binding"/>
    <property type="evidence" value="ECO:0007669"/>
    <property type="project" value="UniProtKB-KW"/>
</dbReference>
<reference evidence="13" key="1">
    <citation type="journal article" date="2014" name="Nat. Genet.">
        <title>A reference genome for common bean and genome-wide analysis of dual domestications.</title>
        <authorList>
            <person name="Schmutz J."/>
            <person name="McClean P.E."/>
            <person name="Mamidi S."/>
            <person name="Wu G.A."/>
            <person name="Cannon S.B."/>
            <person name="Grimwood J."/>
            <person name="Jenkins J."/>
            <person name="Shu S."/>
            <person name="Song Q."/>
            <person name="Chavarro C."/>
            <person name="Torres-Torres M."/>
            <person name="Geffroy V."/>
            <person name="Moghaddam S.M."/>
            <person name="Gao D."/>
            <person name="Abernathy B."/>
            <person name="Barry K."/>
            <person name="Blair M."/>
            <person name="Brick M.A."/>
            <person name="Chovatia M."/>
            <person name="Gepts P."/>
            <person name="Goodstein D.M."/>
            <person name="Gonzales M."/>
            <person name="Hellsten U."/>
            <person name="Hyten D.L."/>
            <person name="Jia G."/>
            <person name="Kelly J.D."/>
            <person name="Kudrna D."/>
            <person name="Lee R."/>
            <person name="Richard M.M."/>
            <person name="Miklas P.N."/>
            <person name="Osorno J.M."/>
            <person name="Rodrigues J."/>
            <person name="Thareau V."/>
            <person name="Urrea C.A."/>
            <person name="Wang M."/>
            <person name="Yu Y."/>
            <person name="Zhang M."/>
            <person name="Wing R.A."/>
            <person name="Cregan P.B."/>
            <person name="Rokhsar D.S."/>
            <person name="Jackson S.A."/>
        </authorList>
    </citation>
    <scope>NUCLEOTIDE SEQUENCE [LARGE SCALE GENOMIC DNA]</scope>
    <source>
        <strain evidence="13">cv. G19833</strain>
    </source>
</reference>
<comment type="similarity">
    <text evidence="8">Belongs to the iron/ascorbate-dependent oxidoreductase family. GA2OX subfamily.</text>
</comment>
<evidence type="ECO:0000256" key="7">
    <source>
        <dbReference type="ARBA" id="ARBA00052204"/>
    </source>
</evidence>
<gene>
    <name evidence="12" type="ORF">PHAVU_001G215000g</name>
</gene>
<dbReference type="PhylomeDB" id="V7CYM7"/>
<evidence type="ECO:0000313" key="12">
    <source>
        <dbReference type="EMBL" id="ESW35199.1"/>
    </source>
</evidence>
<evidence type="ECO:0000256" key="5">
    <source>
        <dbReference type="ARBA" id="ARBA00023004"/>
    </source>
</evidence>
<dbReference type="InterPro" id="IPR005123">
    <property type="entry name" value="Oxoglu/Fe-dep_dioxygenase_dom"/>
</dbReference>
<comment type="catalytic activity">
    <reaction evidence="7">
        <text>gibberellin A1 + 2-oxoglutarate + O2 = gibberellin A8 + succinate + CO2</text>
        <dbReference type="Rhea" id="RHEA:15005"/>
        <dbReference type="ChEBI" id="CHEBI:15379"/>
        <dbReference type="ChEBI" id="CHEBI:16526"/>
        <dbReference type="ChEBI" id="CHEBI:16810"/>
        <dbReference type="ChEBI" id="CHEBI:30031"/>
        <dbReference type="ChEBI" id="CHEBI:58524"/>
        <dbReference type="ChEBI" id="CHEBI:58594"/>
        <dbReference type="EC" id="1.14.11.13"/>
    </reaction>
</comment>
<dbReference type="FunFam" id="2.60.120.330:FF:000025">
    <property type="entry name" value="Gibberellin 2-beta-dioxygenase 2"/>
    <property type="match status" value="1"/>
</dbReference>
<dbReference type="GO" id="GO:0045543">
    <property type="term" value="F:gibberellin 2-beta-dioxygenase activity"/>
    <property type="evidence" value="ECO:0007669"/>
    <property type="project" value="UniProtKB-EC"/>
</dbReference>
<evidence type="ECO:0000256" key="8">
    <source>
        <dbReference type="ARBA" id="ARBA00061282"/>
    </source>
</evidence>
<dbReference type="InterPro" id="IPR027443">
    <property type="entry name" value="IPNS-like_sf"/>
</dbReference>
<dbReference type="EMBL" id="CM002288">
    <property type="protein sequence ID" value="ESW35199.1"/>
    <property type="molecule type" value="Genomic_DNA"/>
</dbReference>
<dbReference type="AlphaFoldDB" id="V7CYM7"/>
<dbReference type="OMA" id="WWIAPLP"/>
<evidence type="ECO:0000259" key="11">
    <source>
        <dbReference type="PROSITE" id="PS51471"/>
    </source>
</evidence>
<evidence type="ECO:0000256" key="3">
    <source>
        <dbReference type="ARBA" id="ARBA00022964"/>
    </source>
</evidence>
<dbReference type="Gene3D" id="2.60.120.330">
    <property type="entry name" value="B-lactam Antibiotic, Isopenicillin N Synthase, Chain"/>
    <property type="match status" value="1"/>
</dbReference>
<dbReference type="STRING" id="3885.V7CYM7"/>
<dbReference type="Gramene" id="ESW35199">
    <property type="protein sequence ID" value="ESW35199"/>
    <property type="gene ID" value="PHAVU_001G215000g"/>
</dbReference>
<accession>V7CYM7</accession>
<dbReference type="InterPro" id="IPR050231">
    <property type="entry name" value="Iron_ascorbate_oxido_reductase"/>
</dbReference>
<evidence type="ECO:0000256" key="10">
    <source>
        <dbReference type="RuleBase" id="RU003682"/>
    </source>
</evidence>
<evidence type="ECO:0000256" key="4">
    <source>
        <dbReference type="ARBA" id="ARBA00023002"/>
    </source>
</evidence>
<protein>
    <recommendedName>
        <fullName evidence="9">gibberellin 2beta-dioxygenase</fullName>
        <ecNumber evidence="9">1.14.11.13</ecNumber>
    </recommendedName>
</protein>
<dbReference type="OrthoDB" id="288590at2759"/>
<dbReference type="Pfam" id="PF03171">
    <property type="entry name" value="2OG-FeII_Oxy"/>
    <property type="match status" value="1"/>
</dbReference>
<dbReference type="EC" id="1.14.11.13" evidence="9"/>
<evidence type="ECO:0000256" key="9">
    <source>
        <dbReference type="ARBA" id="ARBA00066708"/>
    </source>
</evidence>
<evidence type="ECO:0000256" key="2">
    <source>
        <dbReference type="ARBA" id="ARBA00022723"/>
    </source>
</evidence>
<keyword evidence="4 10" id="KW-0560">Oxidoreductase</keyword>
<name>V7CYM7_PHAVU</name>
<dbReference type="eggNOG" id="KOG0143">
    <property type="taxonomic scope" value="Eukaryota"/>
</dbReference>
<evidence type="ECO:0000256" key="1">
    <source>
        <dbReference type="ARBA" id="ARBA00004972"/>
    </source>
</evidence>
<dbReference type="InterPro" id="IPR026992">
    <property type="entry name" value="DIOX_N"/>
</dbReference>
<dbReference type="InterPro" id="IPR044861">
    <property type="entry name" value="IPNS-like_FE2OG_OXY"/>
</dbReference>
<dbReference type="SMR" id="V7CYM7"/>
<evidence type="ECO:0000313" key="13">
    <source>
        <dbReference type="Proteomes" id="UP000000226"/>
    </source>
</evidence>
<comment type="pathway">
    <text evidence="6">Plant hormone biosynthesis; gibberellin biosynthesis.</text>
</comment>
<dbReference type="SUPFAM" id="SSF51197">
    <property type="entry name" value="Clavaminate synthase-like"/>
    <property type="match status" value="1"/>
</dbReference>
<comment type="pathway">
    <text evidence="1">Hormone biosynthesis.</text>
</comment>
<evidence type="ECO:0000256" key="6">
    <source>
        <dbReference type="ARBA" id="ARBA00037909"/>
    </source>
</evidence>
<organism evidence="12 13">
    <name type="scientific">Phaseolus vulgaris</name>
    <name type="common">Kidney bean</name>
    <name type="synonym">French bean</name>
    <dbReference type="NCBI Taxonomy" id="3885"/>
    <lineage>
        <taxon>Eukaryota</taxon>
        <taxon>Viridiplantae</taxon>
        <taxon>Streptophyta</taxon>
        <taxon>Embryophyta</taxon>
        <taxon>Tracheophyta</taxon>
        <taxon>Spermatophyta</taxon>
        <taxon>Magnoliopsida</taxon>
        <taxon>eudicotyledons</taxon>
        <taxon>Gunneridae</taxon>
        <taxon>Pentapetalae</taxon>
        <taxon>rosids</taxon>
        <taxon>fabids</taxon>
        <taxon>Fabales</taxon>
        <taxon>Fabaceae</taxon>
        <taxon>Papilionoideae</taxon>
        <taxon>50 kb inversion clade</taxon>
        <taxon>NPAAA clade</taxon>
        <taxon>indigoferoid/millettioid clade</taxon>
        <taxon>Phaseoleae</taxon>
        <taxon>Phaseolus</taxon>
    </lineage>
</organism>
<dbReference type="PANTHER" id="PTHR47990">
    <property type="entry name" value="2-OXOGLUTARATE (2OG) AND FE(II)-DEPENDENT OXYGENASE SUPERFAMILY PROTEIN-RELATED"/>
    <property type="match status" value="1"/>
</dbReference>
<dbReference type="GO" id="GO:0009685">
    <property type="term" value="P:gibberellin metabolic process"/>
    <property type="evidence" value="ECO:0007669"/>
    <property type="project" value="UniProtKB-ARBA"/>
</dbReference>
<dbReference type="Pfam" id="PF14226">
    <property type="entry name" value="DIOX_N"/>
    <property type="match status" value="1"/>
</dbReference>
<sequence>MVVPSSPTATKAMRIPTIDLSMERSQLSQSVVKACEEYGFFRVVNHSVPKEVIARLEEEGGEFFSKPSHQKRRAGPASPFGYGFTNIGPNGDMGDLEYLLLHANPLSIAQRSKTIANDSTKFSVVVKEYVEVVKEVTCDILDLVVEGLGVPDKLALSSLIRDFHSDSVLRINHYPPLKVKTKGNKNSIGFGAHSDPQMLTIMRSNDVGGLQIYTREGLWLPVPPDPTNFFVMVGDVLQVMTNGKFMSVRHRALTNTLEARMSMMYFAAPPLDWWIAPLPEMLSPPQNRSLYKPFTWAQYKQAAYSSRLGDSRLDLFKAQLDTHLLSSSPSHFQC</sequence>
<keyword evidence="5 10" id="KW-0408">Iron</keyword>
<dbReference type="Proteomes" id="UP000000226">
    <property type="component" value="Chromosome 1"/>
</dbReference>
<keyword evidence="13" id="KW-1185">Reference proteome</keyword>
<dbReference type="PROSITE" id="PS51471">
    <property type="entry name" value="FE2OG_OXY"/>
    <property type="match status" value="1"/>
</dbReference>
<keyword evidence="2 10" id="KW-0479">Metal-binding</keyword>
<feature type="domain" description="Fe2OG dioxygenase" evidence="11">
    <location>
        <begin position="164"/>
        <end position="269"/>
    </location>
</feature>
<keyword evidence="3" id="KW-0223">Dioxygenase</keyword>